<protein>
    <submittedName>
        <fullName evidence="6">Helix-turn-helix domain-containing protein</fullName>
    </submittedName>
</protein>
<sequence length="609" mass="66558">MTSIAQPFDHAPVVRVGAVPDAQIHSLREQFISDPLATDLSNLRPVIARSWQRSLACNVGTNASFLEASEPRADEQLLLAAGPVLTYLERLSVDIGGSVILADADGTLAVYRGDLGERRKAERIFPTLGGRFSEDVAGTNSDGTVLEEGSAVQVWGPEHFNEALQNSYCTSVPIRDPLRRSIRGVLSLMLPEHIARDTDPRSVLMTVHGAAADITQRLADRLVAREQALMSEYVREARKRGAEAVIAMDESTTIASRQALSMLDQSDFSVLSAMAREAKRGEPTQHRINVSAGHEVLLQIRPMELPEFGSRGAAIMRVQVPREERRRALPGATSVPQVESFEGMIGTSRSLRRALDAASTAASRRMPAYIVGETGTGKKSLGQAIAYRMSDEVVVFDFARERHSADVIEEMDAALARGEAAVLHRVERASAPVRDELAALLKILEQPQLVLTVGHVSDEILPILSGLRGIEVSMPALRDRRSDIPELTEHFLRNSDGHVRRLSTKLRDALVAADWPGNVGQLRELVESISSRAELEEARLADLTDVQLRALNTARLTRLEEVELQQIRSALAEAGGNRVKASALLGIGRSTLYRKIEAYKGRGFNLDLG</sequence>
<dbReference type="InterPro" id="IPR027417">
    <property type="entry name" value="P-loop_NTPase"/>
</dbReference>
<dbReference type="InterPro" id="IPR002197">
    <property type="entry name" value="HTH_Fis"/>
</dbReference>
<evidence type="ECO:0000256" key="2">
    <source>
        <dbReference type="ARBA" id="ARBA00022840"/>
    </source>
</evidence>
<dbReference type="SUPFAM" id="SSF46689">
    <property type="entry name" value="Homeodomain-like"/>
    <property type="match status" value="1"/>
</dbReference>
<name>A0ABV1W1G9_9ACTN</name>
<evidence type="ECO:0000313" key="6">
    <source>
        <dbReference type="EMBL" id="MER6977626.1"/>
    </source>
</evidence>
<dbReference type="InterPro" id="IPR058031">
    <property type="entry name" value="AAA_lid_NorR"/>
</dbReference>
<dbReference type="PANTHER" id="PTHR32071">
    <property type="entry name" value="TRANSCRIPTIONAL REGULATORY PROTEIN"/>
    <property type="match status" value="1"/>
</dbReference>
<dbReference type="InterPro" id="IPR029016">
    <property type="entry name" value="GAF-like_dom_sf"/>
</dbReference>
<keyword evidence="2" id="KW-0067">ATP-binding</keyword>
<dbReference type="Gene3D" id="1.10.8.60">
    <property type="match status" value="1"/>
</dbReference>
<keyword evidence="3" id="KW-0805">Transcription regulation</keyword>
<evidence type="ECO:0000256" key="4">
    <source>
        <dbReference type="ARBA" id="ARBA00023163"/>
    </source>
</evidence>
<keyword evidence="7" id="KW-1185">Reference proteome</keyword>
<dbReference type="RefSeq" id="WP_086723271.1">
    <property type="nucleotide sequence ID" value="NZ_MUBM01000024.1"/>
</dbReference>
<reference evidence="6 7" key="1">
    <citation type="submission" date="2024-06" db="EMBL/GenBank/DDBJ databases">
        <title>The Natural Products Discovery Center: Release of the First 8490 Sequenced Strains for Exploring Actinobacteria Biosynthetic Diversity.</title>
        <authorList>
            <person name="Kalkreuter E."/>
            <person name="Kautsar S.A."/>
            <person name="Yang D."/>
            <person name="Bader C.D."/>
            <person name="Teijaro C.N."/>
            <person name="Fluegel L."/>
            <person name="Davis C.M."/>
            <person name="Simpson J.R."/>
            <person name="Lauterbach L."/>
            <person name="Steele A.D."/>
            <person name="Gui C."/>
            <person name="Meng S."/>
            <person name="Li G."/>
            <person name="Viehrig K."/>
            <person name="Ye F."/>
            <person name="Su P."/>
            <person name="Kiefer A.F."/>
            <person name="Nichols A."/>
            <person name="Cepeda A.J."/>
            <person name="Yan W."/>
            <person name="Fan B."/>
            <person name="Jiang Y."/>
            <person name="Adhikari A."/>
            <person name="Zheng C.-J."/>
            <person name="Schuster L."/>
            <person name="Cowan T.M."/>
            <person name="Smanski M.J."/>
            <person name="Chevrette M.G."/>
            <person name="De Carvalho L.P.S."/>
            <person name="Shen B."/>
        </authorList>
    </citation>
    <scope>NUCLEOTIDE SEQUENCE [LARGE SCALE GENOMIC DNA]</scope>
    <source>
        <strain evidence="6 7">NPDC000634</strain>
    </source>
</reference>
<keyword evidence="1" id="KW-0547">Nucleotide-binding</keyword>
<feature type="domain" description="Sigma-54 factor interaction" evidence="5">
    <location>
        <begin position="467"/>
        <end position="531"/>
    </location>
</feature>
<dbReference type="InterPro" id="IPR009057">
    <property type="entry name" value="Homeodomain-like_sf"/>
</dbReference>
<accession>A0ABV1W1G9</accession>
<evidence type="ECO:0000256" key="3">
    <source>
        <dbReference type="ARBA" id="ARBA00023015"/>
    </source>
</evidence>
<dbReference type="EMBL" id="JBEPCU010000144">
    <property type="protein sequence ID" value="MER6977626.1"/>
    <property type="molecule type" value="Genomic_DNA"/>
</dbReference>
<gene>
    <name evidence="6" type="ORF">ABT317_11555</name>
</gene>
<dbReference type="Gene3D" id="1.10.10.60">
    <property type="entry name" value="Homeodomain-like"/>
    <property type="match status" value="1"/>
</dbReference>
<dbReference type="SUPFAM" id="SSF52540">
    <property type="entry name" value="P-loop containing nucleoside triphosphate hydrolases"/>
    <property type="match status" value="1"/>
</dbReference>
<dbReference type="PANTHER" id="PTHR32071:SF57">
    <property type="entry name" value="C4-DICARBOXYLATE TRANSPORT TRANSCRIPTIONAL REGULATORY PROTEIN DCTD"/>
    <property type="match status" value="1"/>
</dbReference>
<keyword evidence="4" id="KW-0804">Transcription</keyword>
<dbReference type="InterPro" id="IPR002078">
    <property type="entry name" value="Sigma_54_int"/>
</dbReference>
<dbReference type="Gene3D" id="3.40.50.300">
    <property type="entry name" value="P-loop containing nucleotide triphosphate hydrolases"/>
    <property type="match status" value="1"/>
</dbReference>
<organism evidence="6 7">
    <name type="scientific">Streptomyces carpinensis</name>
    <dbReference type="NCBI Taxonomy" id="66369"/>
    <lineage>
        <taxon>Bacteria</taxon>
        <taxon>Bacillati</taxon>
        <taxon>Actinomycetota</taxon>
        <taxon>Actinomycetes</taxon>
        <taxon>Kitasatosporales</taxon>
        <taxon>Streptomycetaceae</taxon>
        <taxon>Streptomyces</taxon>
    </lineage>
</organism>
<dbReference type="Proteomes" id="UP001458415">
    <property type="component" value="Unassembled WGS sequence"/>
</dbReference>
<proteinExistence type="predicted"/>
<evidence type="ECO:0000313" key="7">
    <source>
        <dbReference type="Proteomes" id="UP001458415"/>
    </source>
</evidence>
<dbReference type="Pfam" id="PF25601">
    <property type="entry name" value="AAA_lid_14"/>
    <property type="match status" value="1"/>
</dbReference>
<evidence type="ECO:0000259" key="5">
    <source>
        <dbReference type="PROSITE" id="PS50045"/>
    </source>
</evidence>
<dbReference type="Pfam" id="PF02954">
    <property type="entry name" value="HTH_8"/>
    <property type="match status" value="1"/>
</dbReference>
<dbReference type="Gene3D" id="3.30.450.40">
    <property type="match status" value="1"/>
</dbReference>
<evidence type="ECO:0000256" key="1">
    <source>
        <dbReference type="ARBA" id="ARBA00022741"/>
    </source>
</evidence>
<dbReference type="PRINTS" id="PR01590">
    <property type="entry name" value="HTHFIS"/>
</dbReference>
<dbReference type="PROSITE" id="PS50045">
    <property type="entry name" value="SIGMA54_INTERACT_4"/>
    <property type="match status" value="1"/>
</dbReference>
<comment type="caution">
    <text evidence="6">The sequence shown here is derived from an EMBL/GenBank/DDBJ whole genome shotgun (WGS) entry which is preliminary data.</text>
</comment>